<evidence type="ECO:0000256" key="2">
    <source>
        <dbReference type="ARBA" id="ARBA00023315"/>
    </source>
</evidence>
<dbReference type="Proteomes" id="UP000008840">
    <property type="component" value="Chromosome"/>
</dbReference>
<evidence type="ECO:0000313" key="4">
    <source>
        <dbReference type="EMBL" id="CAQ45220.1"/>
    </source>
</evidence>
<keyword evidence="5" id="KW-1185">Reference proteome</keyword>
<evidence type="ECO:0000256" key="1">
    <source>
        <dbReference type="ARBA" id="ARBA00022679"/>
    </source>
</evidence>
<keyword evidence="1" id="KW-0808">Transferase</keyword>
<dbReference type="Gene3D" id="3.40.630.30">
    <property type="match status" value="1"/>
</dbReference>
<dbReference type="SUPFAM" id="SSF55729">
    <property type="entry name" value="Acyl-CoA N-acyltransferases (Nat)"/>
    <property type="match status" value="1"/>
</dbReference>
<evidence type="ECO:0000313" key="5">
    <source>
        <dbReference type="Proteomes" id="UP000008840"/>
    </source>
</evidence>
<dbReference type="AlphaFoldDB" id="B2FK69"/>
<sequence>MLERRTVEHGSTLQGDAMRFRTGTTDDVATLWALRTRCVRETCSSHYPPEVIAPWSASPPPSQYARLLGQGGCVVAEDGQGGLLGFGVFDADANEVDALFVDPDRGGQGIGQALMQRLLAMADREREVVLSASLNAVPFYQRQGFISVREEVYPHPSGVALASVSMRRPW</sequence>
<dbReference type="PROSITE" id="PS51186">
    <property type="entry name" value="GNAT"/>
    <property type="match status" value="1"/>
</dbReference>
<dbReference type="Pfam" id="PF13673">
    <property type="entry name" value="Acetyltransf_10"/>
    <property type="match status" value="1"/>
</dbReference>
<evidence type="ECO:0000259" key="3">
    <source>
        <dbReference type="PROSITE" id="PS51186"/>
    </source>
</evidence>
<dbReference type="CDD" id="cd04301">
    <property type="entry name" value="NAT_SF"/>
    <property type="match status" value="1"/>
</dbReference>
<name>B2FK69_STRMK</name>
<protein>
    <submittedName>
        <fullName evidence="4">Acetyltransferase</fullName>
    </submittedName>
</protein>
<dbReference type="InterPro" id="IPR000182">
    <property type="entry name" value="GNAT_dom"/>
</dbReference>
<dbReference type="InterPro" id="IPR050832">
    <property type="entry name" value="Bact_Acetyltransf"/>
</dbReference>
<dbReference type="HOGENOM" id="CLU_087351_4_0_6"/>
<dbReference type="InterPro" id="IPR016181">
    <property type="entry name" value="Acyl_CoA_acyltransferase"/>
</dbReference>
<dbReference type="GO" id="GO:0016747">
    <property type="term" value="F:acyltransferase activity, transferring groups other than amino-acyl groups"/>
    <property type="evidence" value="ECO:0007669"/>
    <property type="project" value="InterPro"/>
</dbReference>
<organism evidence="4 5">
    <name type="scientific">Stenotrophomonas maltophilia (strain K279a)</name>
    <dbReference type="NCBI Taxonomy" id="522373"/>
    <lineage>
        <taxon>Bacteria</taxon>
        <taxon>Pseudomonadati</taxon>
        <taxon>Pseudomonadota</taxon>
        <taxon>Gammaproteobacteria</taxon>
        <taxon>Lysobacterales</taxon>
        <taxon>Lysobacteraceae</taxon>
        <taxon>Stenotrophomonas</taxon>
        <taxon>Stenotrophomonas maltophilia group</taxon>
    </lineage>
</organism>
<gene>
    <name evidence="4" type="ordered locus">Smlt1694</name>
</gene>
<dbReference type="eggNOG" id="COG0456">
    <property type="taxonomic scope" value="Bacteria"/>
</dbReference>
<dbReference type="EMBL" id="AM743169">
    <property type="protein sequence ID" value="CAQ45220.1"/>
    <property type="molecule type" value="Genomic_DNA"/>
</dbReference>
<keyword evidence="2" id="KW-0012">Acyltransferase</keyword>
<dbReference type="PANTHER" id="PTHR43877">
    <property type="entry name" value="AMINOALKYLPHOSPHONATE N-ACETYLTRANSFERASE-RELATED-RELATED"/>
    <property type="match status" value="1"/>
</dbReference>
<accession>B2FK69</accession>
<dbReference type="KEGG" id="sml:Smlt1694"/>
<reference evidence="4 5" key="1">
    <citation type="journal article" date="2008" name="Genome Biol.">
        <title>The complete genome, comparative and functional analysis of Stenotrophomonas maltophilia reveals an organism heavily shielded by drug resistance determinants.</title>
        <authorList>
            <person name="Crossman L.C."/>
            <person name="Gould V.C."/>
            <person name="Dow J.M."/>
            <person name="Vernikos G.S."/>
            <person name="Okazaki A."/>
            <person name="Sebaihia M."/>
            <person name="Saunders D."/>
            <person name="Arrowsmith C."/>
            <person name="Carver T."/>
            <person name="Peters N."/>
            <person name="Adlem E."/>
            <person name="Kerhornou A."/>
            <person name="Lord A."/>
            <person name="Murphy L."/>
            <person name="Seeger K."/>
            <person name="Squares R."/>
            <person name="Rutter S."/>
            <person name="Quail M.A."/>
            <person name="Rajandream M.A."/>
            <person name="Harris D."/>
            <person name="Churcher C."/>
            <person name="Bentley S.D."/>
            <person name="Parkhill J."/>
            <person name="Thomson N.R."/>
            <person name="Avison M.B."/>
        </authorList>
    </citation>
    <scope>NUCLEOTIDE SEQUENCE [LARGE SCALE GENOMIC DNA]</scope>
    <source>
        <strain evidence="4 5">K279a</strain>
    </source>
</reference>
<proteinExistence type="predicted"/>
<dbReference type="EnsemblBacteria" id="CAQ45220">
    <property type="protein sequence ID" value="CAQ45220"/>
    <property type="gene ID" value="Smlt1694"/>
</dbReference>
<feature type="domain" description="N-acetyltransferase" evidence="3">
    <location>
        <begin position="18"/>
        <end position="170"/>
    </location>
</feature>